<dbReference type="OrthoDB" id="982713at2"/>
<proteinExistence type="predicted"/>
<dbReference type="RefSeq" id="WP_014799095.1">
    <property type="nucleotide sequence ID" value="NC_018018.1"/>
</dbReference>
<dbReference type="HOGENOM" id="CLU_2436474_0_0_10"/>
<organism evidence="1 2">
    <name type="scientific">Bernardetia litoralis (strain ATCC 23117 / DSM 6794 / NBRC 15988 / NCIMB 1366 / Fx l1 / Sio-4)</name>
    <name type="common">Flexibacter litoralis</name>
    <dbReference type="NCBI Taxonomy" id="880071"/>
    <lineage>
        <taxon>Bacteria</taxon>
        <taxon>Pseudomonadati</taxon>
        <taxon>Bacteroidota</taxon>
        <taxon>Cytophagia</taxon>
        <taxon>Cytophagales</taxon>
        <taxon>Bernardetiaceae</taxon>
        <taxon>Bernardetia</taxon>
    </lineage>
</organism>
<sequence>MKNSILSKISSTSKKQETDFQYLQNMVVRYVYQETSLIENSKVELLLQSNEDLNQFFYEIVNLKKQMDDCQTRRKPSSQIIDKILKYSKK</sequence>
<evidence type="ECO:0000313" key="1">
    <source>
        <dbReference type="EMBL" id="AFM05667.1"/>
    </source>
</evidence>
<name>I4ANY2_BERLS</name>
<dbReference type="EMBL" id="CP003345">
    <property type="protein sequence ID" value="AFM05667.1"/>
    <property type="molecule type" value="Genomic_DNA"/>
</dbReference>
<accession>I4ANY2</accession>
<dbReference type="AlphaFoldDB" id="I4ANY2"/>
<dbReference type="Proteomes" id="UP000006054">
    <property type="component" value="Chromosome"/>
</dbReference>
<dbReference type="KEGG" id="fli:Fleli_3338"/>
<evidence type="ECO:0000313" key="2">
    <source>
        <dbReference type="Proteomes" id="UP000006054"/>
    </source>
</evidence>
<keyword evidence="2" id="KW-1185">Reference proteome</keyword>
<reference evidence="2" key="1">
    <citation type="submission" date="2012-06" db="EMBL/GenBank/DDBJ databases">
        <title>The complete genome of Flexibacter litoralis DSM 6794.</title>
        <authorList>
            <person name="Lucas S."/>
            <person name="Copeland A."/>
            <person name="Lapidus A."/>
            <person name="Glavina del Rio T."/>
            <person name="Dalin E."/>
            <person name="Tice H."/>
            <person name="Bruce D."/>
            <person name="Goodwin L."/>
            <person name="Pitluck S."/>
            <person name="Peters L."/>
            <person name="Ovchinnikova G."/>
            <person name="Lu M."/>
            <person name="Kyrpides N."/>
            <person name="Mavromatis K."/>
            <person name="Ivanova N."/>
            <person name="Brettin T."/>
            <person name="Detter J.C."/>
            <person name="Han C."/>
            <person name="Larimer F."/>
            <person name="Land M."/>
            <person name="Hauser L."/>
            <person name="Markowitz V."/>
            <person name="Cheng J.-F."/>
            <person name="Hugenholtz P."/>
            <person name="Woyke T."/>
            <person name="Wu D."/>
            <person name="Spring S."/>
            <person name="Lang E."/>
            <person name="Kopitz M."/>
            <person name="Brambilla E."/>
            <person name="Klenk H.-P."/>
            <person name="Eisen J.A."/>
        </authorList>
    </citation>
    <scope>NUCLEOTIDE SEQUENCE [LARGE SCALE GENOMIC DNA]</scope>
    <source>
        <strain evidence="2">ATCC 23117 / DSM 6794 / NBRC 15988 / NCIMB 1366 / Sio-4</strain>
    </source>
</reference>
<protein>
    <submittedName>
        <fullName evidence="1">Uncharacterized protein</fullName>
    </submittedName>
</protein>
<gene>
    <name evidence="1" type="ordered locus">Fleli_3338</name>
</gene>